<dbReference type="SUPFAM" id="SSF53720">
    <property type="entry name" value="ALDH-like"/>
    <property type="match status" value="1"/>
</dbReference>
<dbReference type="RefSeq" id="WP_230301942.1">
    <property type="nucleotide sequence ID" value="NZ_CAKKMG010000025.1"/>
</dbReference>
<dbReference type="AlphaFoldDB" id="A0A9W4PEZ5"/>
<dbReference type="InterPro" id="IPR051020">
    <property type="entry name" value="ALDH-related_metabolic_enz"/>
</dbReference>
<dbReference type="Proteomes" id="UP000789326">
    <property type="component" value="Unassembled WGS sequence"/>
</dbReference>
<dbReference type="GO" id="GO:0008911">
    <property type="term" value="F:lactaldehyde dehydrogenase (NAD+) activity"/>
    <property type="evidence" value="ECO:0007669"/>
    <property type="project" value="TreeGrafter"/>
</dbReference>
<dbReference type="GO" id="GO:0008886">
    <property type="term" value="F:glyceraldehyde-3-phosphate dehydrogenase (NADP+) (non-phosphorylating) activity"/>
    <property type="evidence" value="ECO:0007669"/>
    <property type="project" value="UniProtKB-EC"/>
</dbReference>
<comment type="similarity">
    <text evidence="1">Belongs to the aldehyde dehydrogenase family.</text>
</comment>
<name>A0A9W4PEZ5_9BACI</name>
<evidence type="ECO:0000259" key="3">
    <source>
        <dbReference type="Pfam" id="PF00171"/>
    </source>
</evidence>
<evidence type="ECO:0000256" key="2">
    <source>
        <dbReference type="ARBA" id="ARBA00023002"/>
    </source>
</evidence>
<evidence type="ECO:0000256" key="1">
    <source>
        <dbReference type="ARBA" id="ARBA00009986"/>
    </source>
</evidence>
<dbReference type="PANTHER" id="PTHR42991:SF1">
    <property type="entry name" value="ALDEHYDE DEHYDROGENASE"/>
    <property type="match status" value="1"/>
</dbReference>
<gene>
    <name evidence="4" type="primary">gapN_1</name>
    <name evidence="4" type="ORF">SRABI133_02254</name>
</gene>
<evidence type="ECO:0000313" key="4">
    <source>
        <dbReference type="EMBL" id="CAH0214921.1"/>
    </source>
</evidence>
<feature type="domain" description="Aldehyde dehydrogenase" evidence="3">
    <location>
        <begin position="19"/>
        <end position="476"/>
    </location>
</feature>
<dbReference type="FunFam" id="3.40.309.10:FF:000009">
    <property type="entry name" value="Aldehyde dehydrogenase A"/>
    <property type="match status" value="1"/>
</dbReference>
<accession>A0A9W4PEZ5</accession>
<dbReference type="FunFam" id="3.40.605.10:FF:000063">
    <property type="entry name" value="Succinate-semialdehyde dehydrogenase, mitochondrial"/>
    <property type="match status" value="1"/>
</dbReference>
<dbReference type="CDD" id="cd07149">
    <property type="entry name" value="ALDH_y4uC"/>
    <property type="match status" value="1"/>
</dbReference>
<dbReference type="InterPro" id="IPR016163">
    <property type="entry name" value="Ald_DH_C"/>
</dbReference>
<dbReference type="PANTHER" id="PTHR42991">
    <property type="entry name" value="ALDEHYDE DEHYDROGENASE"/>
    <property type="match status" value="1"/>
</dbReference>
<protein>
    <submittedName>
        <fullName evidence="4">NADP-dependent glyceraldehyde-3-phosphate dehydrogenase</fullName>
        <ecNumber evidence="4">1.2.1.9</ecNumber>
    </submittedName>
</protein>
<dbReference type="InterPro" id="IPR016162">
    <property type="entry name" value="Ald_DH_N"/>
</dbReference>
<keyword evidence="2 4" id="KW-0560">Oxidoreductase</keyword>
<proteinExistence type="inferred from homology"/>
<dbReference type="Gene3D" id="3.40.605.10">
    <property type="entry name" value="Aldehyde Dehydrogenase, Chain A, domain 1"/>
    <property type="match status" value="1"/>
</dbReference>
<comment type="caution">
    <text evidence="4">The sequence shown here is derived from an EMBL/GenBank/DDBJ whole genome shotgun (WGS) entry which is preliminary data.</text>
</comment>
<dbReference type="EC" id="1.2.1.9" evidence="4"/>
<organism evidence="4 5">
    <name type="scientific">Peribacillus simplex</name>
    <dbReference type="NCBI Taxonomy" id="1478"/>
    <lineage>
        <taxon>Bacteria</taxon>
        <taxon>Bacillati</taxon>
        <taxon>Bacillota</taxon>
        <taxon>Bacilli</taxon>
        <taxon>Bacillales</taxon>
        <taxon>Bacillaceae</taxon>
        <taxon>Peribacillus</taxon>
    </lineage>
</organism>
<dbReference type="EMBL" id="CAKKMG010000025">
    <property type="protein sequence ID" value="CAH0214921.1"/>
    <property type="molecule type" value="Genomic_DNA"/>
</dbReference>
<dbReference type="InterPro" id="IPR016161">
    <property type="entry name" value="Ald_DH/histidinol_DH"/>
</dbReference>
<dbReference type="Gene3D" id="3.40.309.10">
    <property type="entry name" value="Aldehyde Dehydrogenase, Chain A, domain 2"/>
    <property type="match status" value="1"/>
</dbReference>
<dbReference type="Pfam" id="PF00171">
    <property type="entry name" value="Aldedh"/>
    <property type="match status" value="1"/>
</dbReference>
<evidence type="ECO:0000313" key="5">
    <source>
        <dbReference type="Proteomes" id="UP000789326"/>
    </source>
</evidence>
<sequence length="485" mass="53053">MIFTDKLINKNKMFLAGEWVSRDKCIEVLDPQDHSLITTVPAANESDVIYTIEEAKKGVKIAADMPTHERIAILHRAADWIFENKERYATTIAREGSKTIKEARKEVLRCIETLRISAEEARRINGETISFDQMPGSEDRIGYYYRFPIGIIVAITPFNDPLNLVAHKVGPAIAAGNAIIVKPATVTPLSALLLAEAFEKAGLPPKVLSVITGHPGDMGDSLITHSAIRMISFTGGLATGKAIIQKAGLKKICMELGSNSPVIVLKDADLEEAVKSTVSGAFWAAGQNCLGVQRIYVQESVYHDFIGKFIDRTQQYRVGDKLLEETDMGPMISEKEAKRVESWVNEAVEKGAKLLCGGKREGSFYQPTVLVNVPENCKLATEEVFGPVVTIYNVPDLDTAISQSNRVDFGLQAGIFTRDLDKALGAIRKLDVGGVMVNDSSDYRIDAMPFGGVKGSGLGREGIKFALQEMTEPKVVCFKVNNKTT</sequence>
<reference evidence="4" key="1">
    <citation type="submission" date="2021-11" db="EMBL/GenBank/DDBJ databases">
        <authorList>
            <person name="Bulgarelli D."/>
        </authorList>
    </citation>
    <scope>NUCLEOTIDE SEQUENCE</scope>
    <source>
        <strain evidence="4">Bi133</strain>
    </source>
</reference>
<dbReference type="InterPro" id="IPR015590">
    <property type="entry name" value="Aldehyde_DH_dom"/>
</dbReference>